<sequence length="559" mass="62428">MLFVSFALFLLQMKNGEREGGSMEYERIDKVQLQTGVISPSKLRLKLLGVRNLRKESSNNSSRTSPSKLEDLEYSKSSLLADRLEELESEGGSKKLSGTSLVSNYIKGSQDPAHPKETESKVAGHASHIDIKSNTKGAGHQVHFNTNLSSVHPVRSLEEEYFDYDSGHDNASSSSFEFHKGERILHNSMFGPFSRPIPSKWNDAEKWIPTRQTVQPNLGKKTIVQSQMNRQAMATWMRVSPEVVVPEQRANHMAVTDTKQPDTFHPASQSGLEKLIAVGSFPDLVAERGSPDQGLDVVGSLNLVNDQETNQDDATATTPAVKSVSMRDTGTEMTPMTSQEPSRTGTPVGSISPLRSPTSSIPSTPKTAEPKPSPAMFTTEASTEENKNYELSDKELQIKTRKEIVALGLQLGKMNIAAWASKEQNQNNVKASPEGRDPEQLEKLEYEHRAAAWEEAEKSKHTARYRREEIKIQAWESHQKAKIEAEIRRLEALVQQRKAQAQERMMNKLASLQQRSEEKRAMAETKRNQQEAKAAQQAEYIRQTGRIPTANIVCCSCFR</sequence>
<evidence type="ECO:0000259" key="4">
    <source>
        <dbReference type="Pfam" id="PF03763"/>
    </source>
</evidence>
<feature type="chain" id="PRO_5043417449" description="Remorin C-terminal domain-containing protein" evidence="3">
    <location>
        <begin position="17"/>
        <end position="559"/>
    </location>
</feature>
<feature type="compositionally biased region" description="Low complexity" evidence="2">
    <location>
        <begin position="350"/>
        <end position="365"/>
    </location>
</feature>
<reference evidence="5 6" key="1">
    <citation type="submission" date="2021-07" db="EMBL/GenBank/DDBJ databases">
        <title>The Aristolochia fimbriata genome: insights into angiosperm evolution, floral development and chemical biosynthesis.</title>
        <authorList>
            <person name="Jiao Y."/>
        </authorList>
    </citation>
    <scope>NUCLEOTIDE SEQUENCE [LARGE SCALE GENOMIC DNA]</scope>
    <source>
        <strain evidence="5">IBCAS-2021</strain>
        <tissue evidence="5">Leaf</tissue>
    </source>
</reference>
<protein>
    <recommendedName>
        <fullName evidence="4">Remorin C-terminal domain-containing protein</fullName>
    </recommendedName>
</protein>
<feature type="region of interest" description="Disordered" evidence="2">
    <location>
        <begin position="516"/>
        <end position="535"/>
    </location>
</feature>
<dbReference type="EMBL" id="JAINDJ010000008">
    <property type="protein sequence ID" value="KAG9439388.1"/>
    <property type="molecule type" value="Genomic_DNA"/>
</dbReference>
<evidence type="ECO:0000313" key="5">
    <source>
        <dbReference type="EMBL" id="KAG9439388.1"/>
    </source>
</evidence>
<comment type="caution">
    <text evidence="5">The sequence shown here is derived from an EMBL/GenBank/DDBJ whole genome shotgun (WGS) entry which is preliminary data.</text>
</comment>
<dbReference type="InterPro" id="IPR005516">
    <property type="entry name" value="Remorin_C"/>
</dbReference>
<feature type="signal peptide" evidence="3">
    <location>
        <begin position="1"/>
        <end position="16"/>
    </location>
</feature>
<dbReference type="Proteomes" id="UP000825729">
    <property type="component" value="Unassembled WGS sequence"/>
</dbReference>
<feature type="compositionally biased region" description="Basic and acidic residues" evidence="2">
    <location>
        <begin position="516"/>
        <end position="530"/>
    </location>
</feature>
<name>A0AAV7DS56_ARIFI</name>
<evidence type="ECO:0000256" key="3">
    <source>
        <dbReference type="SAM" id="SignalP"/>
    </source>
</evidence>
<accession>A0AAV7DS56</accession>
<dbReference type="AlphaFoldDB" id="A0AAV7DS56"/>
<feature type="domain" description="Remorin C-terminal" evidence="4">
    <location>
        <begin position="446"/>
        <end position="549"/>
    </location>
</feature>
<gene>
    <name evidence="5" type="ORF">H6P81_019553</name>
</gene>
<organism evidence="5 6">
    <name type="scientific">Aristolochia fimbriata</name>
    <name type="common">White veined hardy Dutchman's pipe vine</name>
    <dbReference type="NCBI Taxonomy" id="158543"/>
    <lineage>
        <taxon>Eukaryota</taxon>
        <taxon>Viridiplantae</taxon>
        <taxon>Streptophyta</taxon>
        <taxon>Embryophyta</taxon>
        <taxon>Tracheophyta</taxon>
        <taxon>Spermatophyta</taxon>
        <taxon>Magnoliopsida</taxon>
        <taxon>Magnoliidae</taxon>
        <taxon>Piperales</taxon>
        <taxon>Aristolochiaceae</taxon>
        <taxon>Aristolochia</taxon>
    </lineage>
</organism>
<dbReference type="PANTHER" id="PTHR31471:SF49">
    <property type="entry name" value="REMORIN FAMILY PROTEIN"/>
    <property type="match status" value="1"/>
</dbReference>
<evidence type="ECO:0000256" key="1">
    <source>
        <dbReference type="ARBA" id="ARBA00005711"/>
    </source>
</evidence>
<evidence type="ECO:0000313" key="6">
    <source>
        <dbReference type="Proteomes" id="UP000825729"/>
    </source>
</evidence>
<feature type="compositionally biased region" description="Polar residues" evidence="2">
    <location>
        <begin position="307"/>
        <end position="349"/>
    </location>
</feature>
<comment type="similarity">
    <text evidence="1">Belongs to the remorin family.</text>
</comment>
<keyword evidence="3" id="KW-0732">Signal</keyword>
<keyword evidence="6" id="KW-1185">Reference proteome</keyword>
<dbReference type="PANTHER" id="PTHR31471">
    <property type="entry name" value="OS02G0116800 PROTEIN"/>
    <property type="match status" value="1"/>
</dbReference>
<dbReference type="Pfam" id="PF03763">
    <property type="entry name" value="Remorin_C"/>
    <property type="match status" value="1"/>
</dbReference>
<feature type="region of interest" description="Disordered" evidence="2">
    <location>
        <begin position="307"/>
        <end position="388"/>
    </location>
</feature>
<evidence type="ECO:0000256" key="2">
    <source>
        <dbReference type="SAM" id="MobiDB-lite"/>
    </source>
</evidence>
<proteinExistence type="inferred from homology"/>